<dbReference type="Proteomes" id="UP001315278">
    <property type="component" value="Unassembled WGS sequence"/>
</dbReference>
<reference evidence="2" key="1">
    <citation type="journal article" date="2021" name="ISME J.">
        <title>Evolutionary origin and ecological implication of a unique nif island in free-living Bradyrhizobium lineages.</title>
        <authorList>
            <person name="Tao J."/>
        </authorList>
    </citation>
    <scope>NUCLEOTIDE SEQUENCE [LARGE SCALE GENOMIC DNA]</scope>
    <source>
        <strain evidence="2">SZCCT0434</strain>
    </source>
</reference>
<organism evidence="1 2">
    <name type="scientific">Bradyrhizobium jicamae</name>
    <dbReference type="NCBI Taxonomy" id="280332"/>
    <lineage>
        <taxon>Bacteria</taxon>
        <taxon>Pseudomonadati</taxon>
        <taxon>Pseudomonadota</taxon>
        <taxon>Alphaproteobacteria</taxon>
        <taxon>Hyphomicrobiales</taxon>
        <taxon>Nitrobacteraceae</taxon>
        <taxon>Bradyrhizobium</taxon>
    </lineage>
</organism>
<sequence length="773" mass="83786">MPKLIGPQRDSALLQTALRTLVVGALACLLAIYAGMPARAQSLLPRPNWNVSPPKCADSQKICIMTIKIFNNDPDHWIYPVLTTGKGPADIWMQAWWSVPNSELPNYPFIRRKNYRLYINPTGAGIPPNTGIELTVPIFTQLYEPINANPPADSSSPSGGDTLINWWNGGVIQVYTSPQASPPLALQQALTRSTQKVVQSGVSSAVLPKCVAVASVPTKTVRSPPAPPPCQPLTIYSDDSDLAKNDPSQLIEYTFGARNDPKDINAGPRYLLDTSNVDFDVSYVNVAFAPAVMGPYKNNQVGYIGTPITIDNFNLAIDEFLHDFPGWPQFLREGQLVNKLASPLEVFARLGGKDPPPDLTQLRGWPGSWPADLWAPIQALRTKWREYAGTVTAIPGPQYVQATPGICGPLPLPDAPAPTNFCDAVVAVQQLLIKNYVSYRQLYAAGQCKGTAFDITDNLLISHVYGWAPWTESSSGKDGDGCAAAQNLLENTARYSTGIDYTNYLNVKVAFDKLNYGTFPPRARDQIYQFNPWVQFIHGVPNGNPHKYVSTDYAYAYSVDDAMGNIQAEGVGIIIDIGSTANLENQKPATQPILVTLGGAEPVKGIAYKAYAICENTAANTKNLNPNFTTFAVSGNDPANCPIYIYDSKVPSQLYAFKIDATPDQFPYFANPADARWLPGNAKNSTTKIVVCSGIPDAGAAQGYQQSSATACCDSASNSGVFAFAQPEPHDAHNTKKYIVNVPPPKRCTNDTDAACFYPTPPPITKACNRGLP</sequence>
<dbReference type="EMBL" id="JAFCJH010000019">
    <property type="protein sequence ID" value="MBR0797590.1"/>
    <property type="molecule type" value="Genomic_DNA"/>
</dbReference>
<keyword evidence="2" id="KW-1185">Reference proteome</keyword>
<protein>
    <submittedName>
        <fullName evidence="1">Uncharacterized protein</fullName>
    </submittedName>
</protein>
<name>A0ABS5FLC9_9BRAD</name>
<accession>A0ABS5FLC9</accession>
<evidence type="ECO:0000313" key="1">
    <source>
        <dbReference type="EMBL" id="MBR0797590.1"/>
    </source>
</evidence>
<dbReference type="RefSeq" id="WP_212493413.1">
    <property type="nucleotide sequence ID" value="NZ_JAFCJH010000019.1"/>
</dbReference>
<proteinExistence type="predicted"/>
<comment type="caution">
    <text evidence="1">The sequence shown here is derived from an EMBL/GenBank/DDBJ whole genome shotgun (WGS) entry which is preliminary data.</text>
</comment>
<evidence type="ECO:0000313" key="2">
    <source>
        <dbReference type="Proteomes" id="UP001315278"/>
    </source>
</evidence>
<gene>
    <name evidence="1" type="ORF">JQ615_19565</name>
</gene>